<organism evidence="2">
    <name type="scientific">Oryza meridionalis</name>
    <dbReference type="NCBI Taxonomy" id="40149"/>
    <lineage>
        <taxon>Eukaryota</taxon>
        <taxon>Viridiplantae</taxon>
        <taxon>Streptophyta</taxon>
        <taxon>Embryophyta</taxon>
        <taxon>Tracheophyta</taxon>
        <taxon>Spermatophyta</taxon>
        <taxon>Magnoliopsida</taxon>
        <taxon>Liliopsida</taxon>
        <taxon>Poales</taxon>
        <taxon>Poaceae</taxon>
        <taxon>BOP clade</taxon>
        <taxon>Oryzoideae</taxon>
        <taxon>Oryzeae</taxon>
        <taxon>Oryzinae</taxon>
        <taxon>Oryza</taxon>
    </lineage>
</organism>
<name>A0A0E0CIF3_9ORYZ</name>
<proteinExistence type="predicted"/>
<dbReference type="AlphaFoldDB" id="A0A0E0CIF3"/>
<feature type="compositionally biased region" description="Basic residues" evidence="1">
    <location>
        <begin position="1"/>
        <end position="13"/>
    </location>
</feature>
<evidence type="ECO:0000313" key="3">
    <source>
        <dbReference type="Proteomes" id="UP000008021"/>
    </source>
</evidence>
<reference evidence="2" key="1">
    <citation type="submission" date="2015-04" db="UniProtKB">
        <authorList>
            <consortium name="EnsemblPlants"/>
        </authorList>
    </citation>
    <scope>IDENTIFICATION</scope>
</reference>
<sequence length="62" mass="6917">MRRGFRKAKRRTGRGHEGGGAAALQCHPAGDMAVEKTSDELMAGPHIREGAWEDRRFGNMFF</sequence>
<accession>A0A0E0CIF3</accession>
<evidence type="ECO:0000256" key="1">
    <source>
        <dbReference type="SAM" id="MobiDB-lite"/>
    </source>
</evidence>
<reference evidence="2" key="2">
    <citation type="submission" date="2018-05" db="EMBL/GenBank/DDBJ databases">
        <title>OmerRS3 (Oryza meridionalis Reference Sequence Version 3).</title>
        <authorList>
            <person name="Zhang J."/>
            <person name="Kudrna D."/>
            <person name="Lee S."/>
            <person name="Talag J."/>
            <person name="Welchert J."/>
            <person name="Wing R.A."/>
        </authorList>
    </citation>
    <scope>NUCLEOTIDE SEQUENCE [LARGE SCALE GENOMIC DNA]</scope>
    <source>
        <strain evidence="2">cv. OR44</strain>
    </source>
</reference>
<dbReference type="Gramene" id="OMERI02G11170.1">
    <property type="protein sequence ID" value="OMERI02G11170.1"/>
    <property type="gene ID" value="OMERI02G11170"/>
</dbReference>
<protein>
    <submittedName>
        <fullName evidence="2">Uncharacterized protein</fullName>
    </submittedName>
</protein>
<evidence type="ECO:0000313" key="2">
    <source>
        <dbReference type="EnsemblPlants" id="OMERI02G11170.1"/>
    </source>
</evidence>
<keyword evidence="3" id="KW-1185">Reference proteome</keyword>
<dbReference type="EnsemblPlants" id="OMERI02G11170.1">
    <property type="protein sequence ID" value="OMERI02G11170.1"/>
    <property type="gene ID" value="OMERI02G11170"/>
</dbReference>
<dbReference type="HOGENOM" id="CLU_2907948_0_0_1"/>
<feature type="region of interest" description="Disordered" evidence="1">
    <location>
        <begin position="1"/>
        <end position="24"/>
    </location>
</feature>
<dbReference type="Proteomes" id="UP000008021">
    <property type="component" value="Chromosome 2"/>
</dbReference>